<sequence length="1409" mass="158316">MNGLSSGLAHSGLPQHPLRSLNANIGCLVANECGFALKSYEASHNLCASFYANCPRDEQFTDLKSFIAESIDSNYRNHPFSFARHVKAADEVHICEDCKKLVTDIKLYLASNKTEQEIASILKEKICDPISIDFRKFCDSFIDANIGMIIRTLEDQIDPIQNSFDKCAIIGVCSPRVKISSLLRELTSPSSAPALNKQPIDGAVCDDCVKLVTDIETQVFNNATLNDIVNKISDIACRTCPARQNCHDFVLAHLKALVDLIRVHIEPQPICTVIGLCPISISDQLSNVLISRVLTIPVFSPRSVGIDESSPETCRFCTAFVKDISNNLIKNATTSELVSETTNVFCRNLPRPYEALCEKMVSIHMPPLITLIESKLQPEEVCEAIEICDTRIPPVQLEIARRLEFMQQMVELENQIQCGRGDCGKPVEEQKATCQECVQVLDDIRTKVETQEFNQKLKDIMINQVCPKAGFFTYECKLAINRYWEKLFEVLKSVSPKDACGFFELCPHLTNQEIFNPQTLLTILERFALEERNQVAALKNTNSNDDVPGLCQACEIIIHEIMNLAGGNMTAEAIETALREVCELVPKVDKAYCLEFVDKYAVKIIDALVSGATPKIACAALGFCTPIETDYPLVPSAVVSDPVRTDELDECTLCKLVIQYLYSKVNSSDSRETIKVELESVCSYLPEMFQTDCKIFVDQYSDVIVEMVMKEYTPEQVCSKIKLCYSSLKRLDKPAFHWPGLLNPTPKDNIECTECKFIVNFMYTQLKDNKTIMKIEEVLEKICDYLPGSIAKKCDKMIDDYFVTLVRLIELETSPEDICKALGFCESAQTTTQKPNDFVCDECAAIMTTAYDKLIQNNTEQQIEKVLDTLCDYVPKQNKNTFIVQEYTPKLIELLLAQETPVDICKILGLCNSGRIPSPLANPCKPASPQELCASRTLAAKCGVSYYCENLIWNKQLGQVNCSDQKYETTPHCVKQIYTEWNKLAETLLHRDNALSCQEGPSVFCKSVVSAKNCGSSSYKHCYHTVWRNQITKSTPECRSKAWACSSEERAFECGRIMECFSPPNPITSYLQQPECLSADTWCKDQQTQKRCFSQKYCAKKIVMPTTNESKICLGGPLSWCKNSNTAELCGKVEFCKDFNNDQTQRLSKQTDILLNPILGSQDCSQGPSYWCQNVKIAEQCKMKAWCIAKGHLKDVSSTFTPGWVQEQNGQTVEKPIEKHPECFWGPQFWCKSFEVAKSCGEKALLFCLDSVWSESGTKTSTTQKPGQDDCVNGPKYWCKDKETAALCDAMVYCNQFVWYESDSIVPEPEVTVTTTIEPEIDPECKKDASNLCDNEQLARKCNVLKFCQDFIWRIQNASSEASSNETITSTGGKCDLGPSYWCLSAKTARTCKKLVYCLEYVWKVDKGL</sequence>
<evidence type="ECO:0000256" key="5">
    <source>
        <dbReference type="ARBA" id="ARBA00023157"/>
    </source>
</evidence>
<feature type="domain" description="Saposin B-type" evidence="7">
    <location>
        <begin position="836"/>
        <end position="915"/>
    </location>
</feature>
<name>A0ABD2QFR9_9PLAT</name>
<dbReference type="Gene3D" id="1.10.225.10">
    <property type="entry name" value="Saposin-like"/>
    <property type="match status" value="8"/>
</dbReference>
<dbReference type="EMBL" id="JBJKFK010000250">
    <property type="protein sequence ID" value="KAL3318385.1"/>
    <property type="molecule type" value="Genomic_DNA"/>
</dbReference>
<comment type="subcellular location">
    <subcellularLocation>
        <location evidence="1">Secreted</location>
    </subcellularLocation>
</comment>
<dbReference type="SUPFAM" id="SSF47862">
    <property type="entry name" value="Saposin"/>
    <property type="match status" value="7"/>
</dbReference>
<dbReference type="GO" id="GO:0005737">
    <property type="term" value="C:cytoplasm"/>
    <property type="evidence" value="ECO:0007669"/>
    <property type="project" value="UniProtKB-ARBA"/>
</dbReference>
<dbReference type="InterPro" id="IPR007856">
    <property type="entry name" value="SapB_1"/>
</dbReference>
<feature type="domain" description="Saposin B-type" evidence="7">
    <location>
        <begin position="430"/>
        <end position="510"/>
    </location>
</feature>
<dbReference type="PROSITE" id="PS50015">
    <property type="entry name" value="SAP_B"/>
    <property type="match status" value="8"/>
</dbReference>
<protein>
    <recommendedName>
        <fullName evidence="11">Saposin</fullName>
    </recommendedName>
</protein>
<dbReference type="SMART" id="SM00741">
    <property type="entry name" value="SapB"/>
    <property type="match status" value="8"/>
</dbReference>
<feature type="domain" description="Saposin B-type" evidence="7">
    <location>
        <begin position="91"/>
        <end position="177"/>
    </location>
</feature>
<dbReference type="InterPro" id="IPR003119">
    <property type="entry name" value="SAP_A"/>
</dbReference>
<evidence type="ECO:0000256" key="2">
    <source>
        <dbReference type="ARBA" id="ARBA00022525"/>
    </source>
</evidence>
<dbReference type="SMART" id="SM00162">
    <property type="entry name" value="SAPA"/>
    <property type="match status" value="6"/>
</dbReference>
<evidence type="ECO:0000256" key="1">
    <source>
        <dbReference type="ARBA" id="ARBA00004613"/>
    </source>
</evidence>
<dbReference type="GO" id="GO:0005576">
    <property type="term" value="C:extracellular region"/>
    <property type="evidence" value="ECO:0007669"/>
    <property type="project" value="UniProtKB-SubCell"/>
</dbReference>
<feature type="domain" description="Saposin A-type" evidence="8">
    <location>
        <begin position="1264"/>
        <end position="1304"/>
    </location>
</feature>
<feature type="domain" description="Saposin A-type" evidence="8">
    <location>
        <begin position="1157"/>
        <end position="1197"/>
    </location>
</feature>
<proteinExistence type="predicted"/>
<keyword evidence="6" id="KW-0325">Glycoprotein</keyword>
<dbReference type="PANTHER" id="PTHR11480">
    <property type="entry name" value="SAPOSIN-RELATED"/>
    <property type="match status" value="1"/>
</dbReference>
<dbReference type="InterPro" id="IPR008373">
    <property type="entry name" value="Saposin"/>
</dbReference>
<keyword evidence="5" id="KW-1015">Disulfide bond</keyword>
<evidence type="ECO:0000259" key="7">
    <source>
        <dbReference type="PROSITE" id="PS50015"/>
    </source>
</evidence>
<dbReference type="Pfam" id="PF02199">
    <property type="entry name" value="SapA"/>
    <property type="match status" value="7"/>
</dbReference>
<dbReference type="PROSITE" id="PS51110">
    <property type="entry name" value="SAP_A"/>
    <property type="match status" value="6"/>
</dbReference>
<feature type="domain" description="Saposin A-type" evidence="8">
    <location>
        <begin position="1216"/>
        <end position="1258"/>
    </location>
</feature>
<dbReference type="PRINTS" id="PR01797">
    <property type="entry name" value="SAPOSIN"/>
</dbReference>
<evidence type="ECO:0000256" key="6">
    <source>
        <dbReference type="ARBA" id="ARBA00023180"/>
    </source>
</evidence>
<dbReference type="Pfam" id="PF05184">
    <property type="entry name" value="SapB_1"/>
    <property type="match status" value="4"/>
</dbReference>
<dbReference type="Pfam" id="PF03489">
    <property type="entry name" value="SapB_2"/>
    <property type="match status" value="5"/>
</dbReference>
<keyword evidence="10" id="KW-1185">Reference proteome</keyword>
<feature type="domain" description="Saposin A-type" evidence="8">
    <location>
        <begin position="1368"/>
        <end position="1408"/>
    </location>
</feature>
<evidence type="ECO:0000259" key="8">
    <source>
        <dbReference type="PROSITE" id="PS51110"/>
    </source>
</evidence>
<keyword evidence="2" id="KW-0964">Secreted</keyword>
<evidence type="ECO:0000313" key="9">
    <source>
        <dbReference type="EMBL" id="KAL3318385.1"/>
    </source>
</evidence>
<dbReference type="InterPro" id="IPR008138">
    <property type="entry name" value="SapB_2"/>
</dbReference>
<feature type="domain" description="Saposin B-type" evidence="7">
    <location>
        <begin position="647"/>
        <end position="728"/>
    </location>
</feature>
<feature type="domain" description="Saposin B-type" evidence="7">
    <location>
        <begin position="547"/>
        <end position="628"/>
    </location>
</feature>
<feature type="domain" description="Saposin B-type" evidence="7">
    <location>
        <begin position="310"/>
        <end position="392"/>
    </location>
</feature>
<comment type="caution">
    <text evidence="9">The sequence shown here is derived from an EMBL/GenBank/DDBJ whole genome shotgun (WGS) entry which is preliminary data.</text>
</comment>
<evidence type="ECO:0000256" key="3">
    <source>
        <dbReference type="ARBA" id="ARBA00022729"/>
    </source>
</evidence>
<feature type="domain" description="Saposin A-type" evidence="8">
    <location>
        <begin position="990"/>
        <end position="1032"/>
    </location>
</feature>
<keyword evidence="3" id="KW-0732">Signal</keyword>
<dbReference type="InterPro" id="IPR051428">
    <property type="entry name" value="Sphingo_Act-Surfact_Prot"/>
</dbReference>
<accession>A0ABD2QFR9</accession>
<keyword evidence="4" id="KW-0677">Repeat</keyword>
<dbReference type="Proteomes" id="UP001626550">
    <property type="component" value="Unassembled WGS sequence"/>
</dbReference>
<organism evidence="9 10">
    <name type="scientific">Cichlidogyrus casuarinus</name>
    <dbReference type="NCBI Taxonomy" id="1844966"/>
    <lineage>
        <taxon>Eukaryota</taxon>
        <taxon>Metazoa</taxon>
        <taxon>Spiralia</taxon>
        <taxon>Lophotrochozoa</taxon>
        <taxon>Platyhelminthes</taxon>
        <taxon>Monogenea</taxon>
        <taxon>Monopisthocotylea</taxon>
        <taxon>Dactylogyridea</taxon>
        <taxon>Ancyrocephalidae</taxon>
        <taxon>Cichlidogyrus</taxon>
    </lineage>
</organism>
<feature type="domain" description="Saposin A-type" evidence="8">
    <location>
        <begin position="1106"/>
        <end position="1146"/>
    </location>
</feature>
<dbReference type="FunFam" id="1.10.225.10:FF:000002">
    <property type="entry name" value="prosaposin isoform X2"/>
    <property type="match status" value="1"/>
</dbReference>
<evidence type="ECO:0000313" key="10">
    <source>
        <dbReference type="Proteomes" id="UP001626550"/>
    </source>
</evidence>
<gene>
    <name evidence="9" type="ORF">Ciccas_002954</name>
</gene>
<feature type="domain" description="Saposin B-type" evidence="7">
    <location>
        <begin position="201"/>
        <end position="281"/>
    </location>
</feature>
<reference evidence="9 10" key="1">
    <citation type="submission" date="2024-11" db="EMBL/GenBank/DDBJ databases">
        <title>Adaptive evolution of stress response genes in parasites aligns with host niche diversity.</title>
        <authorList>
            <person name="Hahn C."/>
            <person name="Resl P."/>
        </authorList>
    </citation>
    <scope>NUCLEOTIDE SEQUENCE [LARGE SCALE GENOMIC DNA]</scope>
    <source>
        <strain evidence="9">EGGRZ-B1_66</strain>
        <tissue evidence="9">Body</tissue>
    </source>
</reference>
<evidence type="ECO:0008006" key="11">
    <source>
        <dbReference type="Google" id="ProtNLM"/>
    </source>
</evidence>
<evidence type="ECO:0000256" key="4">
    <source>
        <dbReference type="ARBA" id="ARBA00022737"/>
    </source>
</evidence>
<feature type="domain" description="Saposin B-type" evidence="7">
    <location>
        <begin position="748"/>
        <end position="829"/>
    </location>
</feature>
<dbReference type="InterPro" id="IPR008139">
    <property type="entry name" value="SaposinB_dom"/>
</dbReference>
<dbReference type="InterPro" id="IPR011001">
    <property type="entry name" value="Saposin-like"/>
</dbReference>